<dbReference type="PROSITE" id="PS51257">
    <property type="entry name" value="PROKAR_LIPOPROTEIN"/>
    <property type="match status" value="1"/>
</dbReference>
<evidence type="ECO:0008006" key="5">
    <source>
        <dbReference type="Google" id="ProtNLM"/>
    </source>
</evidence>
<feature type="chain" id="PRO_5038843041" description="Lipoprotein" evidence="2">
    <location>
        <begin position="21"/>
        <end position="153"/>
    </location>
</feature>
<reference evidence="3" key="1">
    <citation type="submission" date="2020-12" db="EMBL/GenBank/DDBJ databases">
        <title>Vagococcus allomyrinae sp. nov. and Enterococcus lavae sp. nov., isolated from the larvae of Allomyrina dichotoma.</title>
        <authorList>
            <person name="Lee S.D."/>
        </authorList>
    </citation>
    <scope>NUCLEOTIDE SEQUENCE</scope>
    <source>
        <strain evidence="3">BWB3-3</strain>
    </source>
</reference>
<organism evidence="3 4">
    <name type="scientific">Vagococcus allomyrinae</name>
    <dbReference type="NCBI Taxonomy" id="2794353"/>
    <lineage>
        <taxon>Bacteria</taxon>
        <taxon>Bacillati</taxon>
        <taxon>Bacillota</taxon>
        <taxon>Bacilli</taxon>
        <taxon>Lactobacillales</taxon>
        <taxon>Enterococcaceae</taxon>
        <taxon>Vagococcus</taxon>
    </lineage>
</organism>
<protein>
    <recommendedName>
        <fullName evidence="5">Lipoprotein</fullName>
    </recommendedName>
</protein>
<sequence length="153" mass="16145">MKRKYLLSAILLLSLIGLLAACGQKEGSSGTLESTKTAESSVSEKSEESSVDRSQEPSEVMIGKVKEAPDGEYQRLVLESLVPADTESETTPFEEVVLLTEGVTIVDGAGKALSVEQIEVGATIEVTLIKDSPVASSLPPQIPGMSMIKIVVP</sequence>
<evidence type="ECO:0000313" key="4">
    <source>
        <dbReference type="Proteomes" id="UP000674938"/>
    </source>
</evidence>
<comment type="caution">
    <text evidence="3">The sequence shown here is derived from an EMBL/GenBank/DDBJ whole genome shotgun (WGS) entry which is preliminary data.</text>
</comment>
<evidence type="ECO:0000256" key="1">
    <source>
        <dbReference type="SAM" id="MobiDB-lite"/>
    </source>
</evidence>
<dbReference type="AlphaFoldDB" id="A0A940ST28"/>
<evidence type="ECO:0000256" key="2">
    <source>
        <dbReference type="SAM" id="SignalP"/>
    </source>
</evidence>
<dbReference type="Proteomes" id="UP000674938">
    <property type="component" value="Unassembled WGS sequence"/>
</dbReference>
<name>A0A940ST28_9ENTE</name>
<keyword evidence="4" id="KW-1185">Reference proteome</keyword>
<evidence type="ECO:0000313" key="3">
    <source>
        <dbReference type="EMBL" id="MBP1042657.1"/>
    </source>
</evidence>
<accession>A0A940ST28</accession>
<feature type="signal peptide" evidence="2">
    <location>
        <begin position="1"/>
        <end position="20"/>
    </location>
</feature>
<gene>
    <name evidence="3" type="ORF">I6N95_16695</name>
</gene>
<keyword evidence="2" id="KW-0732">Signal</keyword>
<feature type="region of interest" description="Disordered" evidence="1">
    <location>
        <begin position="26"/>
        <end position="62"/>
    </location>
</feature>
<dbReference type="EMBL" id="JAEEGA010000011">
    <property type="protein sequence ID" value="MBP1042657.1"/>
    <property type="molecule type" value="Genomic_DNA"/>
</dbReference>
<dbReference type="RefSeq" id="WP_209530032.1">
    <property type="nucleotide sequence ID" value="NZ_JAEEGA010000011.1"/>
</dbReference>
<feature type="compositionally biased region" description="Basic and acidic residues" evidence="1">
    <location>
        <begin position="42"/>
        <end position="56"/>
    </location>
</feature>
<proteinExistence type="predicted"/>